<dbReference type="PROSITE" id="PS00518">
    <property type="entry name" value="ZF_RING_1"/>
    <property type="match status" value="1"/>
</dbReference>
<name>A0AAE1QXQ6_9SOLA</name>
<dbReference type="GO" id="GO:0008270">
    <property type="term" value="F:zinc ion binding"/>
    <property type="evidence" value="ECO:0007669"/>
    <property type="project" value="UniProtKB-KW"/>
</dbReference>
<evidence type="ECO:0008006" key="10">
    <source>
        <dbReference type="Google" id="ProtNLM"/>
    </source>
</evidence>
<dbReference type="PROSITE" id="PS50135">
    <property type="entry name" value="ZF_ZZ_2"/>
    <property type="match status" value="1"/>
</dbReference>
<accession>A0AAE1QXQ6</accession>
<dbReference type="PANTHER" id="PTHR15898:SF13">
    <property type="entry name" value="BIFUNCTIONAL APOPTOSIS REGULATOR"/>
    <property type="match status" value="1"/>
</dbReference>
<keyword evidence="1" id="KW-0479">Metal-binding</keyword>
<evidence type="ECO:0000256" key="4">
    <source>
        <dbReference type="PROSITE-ProRule" id="PRU00228"/>
    </source>
</evidence>
<dbReference type="InterPro" id="IPR000433">
    <property type="entry name" value="Znf_ZZ"/>
</dbReference>
<feature type="domain" description="RING-type" evidence="6">
    <location>
        <begin position="226"/>
        <end position="264"/>
    </location>
</feature>
<dbReference type="SMART" id="SM00291">
    <property type="entry name" value="ZnF_ZZ"/>
    <property type="match status" value="1"/>
</dbReference>
<dbReference type="InterPro" id="IPR043145">
    <property type="entry name" value="Znf_ZZ_sf"/>
</dbReference>
<evidence type="ECO:0000256" key="1">
    <source>
        <dbReference type="ARBA" id="ARBA00022723"/>
    </source>
</evidence>
<dbReference type="SMART" id="SM00184">
    <property type="entry name" value="RING"/>
    <property type="match status" value="2"/>
</dbReference>
<gene>
    <name evidence="8" type="ORF">RND71_040066</name>
</gene>
<protein>
    <recommendedName>
        <fullName evidence="10">E3 ubiquitin-protein ligase PRT1</fullName>
    </recommendedName>
</protein>
<dbReference type="InterPro" id="IPR017907">
    <property type="entry name" value="Znf_RING_CS"/>
</dbReference>
<reference evidence="8" key="1">
    <citation type="submission" date="2023-12" db="EMBL/GenBank/DDBJ databases">
        <title>Genome assembly of Anisodus tanguticus.</title>
        <authorList>
            <person name="Wang Y.-J."/>
        </authorList>
    </citation>
    <scope>NUCLEOTIDE SEQUENCE</scope>
    <source>
        <strain evidence="8">KB-2021</strain>
        <tissue evidence="8">Leaf</tissue>
    </source>
</reference>
<keyword evidence="9" id="KW-1185">Reference proteome</keyword>
<dbReference type="Pfam" id="PF00569">
    <property type="entry name" value="ZZ"/>
    <property type="match status" value="1"/>
</dbReference>
<evidence type="ECO:0000259" key="7">
    <source>
        <dbReference type="PROSITE" id="PS50135"/>
    </source>
</evidence>
<feature type="compositionally biased region" description="Basic and acidic residues" evidence="5">
    <location>
        <begin position="489"/>
        <end position="498"/>
    </location>
</feature>
<dbReference type="InterPro" id="IPR001841">
    <property type="entry name" value="Znf_RING"/>
</dbReference>
<dbReference type="AlphaFoldDB" id="A0AAE1QXQ6"/>
<evidence type="ECO:0000259" key="6">
    <source>
        <dbReference type="PROSITE" id="PS50089"/>
    </source>
</evidence>
<feature type="region of interest" description="Disordered" evidence="5">
    <location>
        <begin position="455"/>
        <end position="498"/>
    </location>
</feature>
<dbReference type="SUPFAM" id="SSF57850">
    <property type="entry name" value="RING/U-box"/>
    <property type="match status" value="3"/>
</dbReference>
<dbReference type="Gene3D" id="3.30.60.90">
    <property type="match status" value="1"/>
</dbReference>
<dbReference type="InterPro" id="IPR027370">
    <property type="entry name" value="Znf-RING_euk"/>
</dbReference>
<keyword evidence="3" id="KW-0862">Zinc</keyword>
<dbReference type="PROSITE" id="PS50089">
    <property type="entry name" value="ZF_RING_2"/>
    <property type="match status" value="1"/>
</dbReference>
<evidence type="ECO:0000256" key="3">
    <source>
        <dbReference type="ARBA" id="ARBA00022833"/>
    </source>
</evidence>
<comment type="caution">
    <text evidence="8">The sequence shown here is derived from an EMBL/GenBank/DDBJ whole genome shotgun (WGS) entry which is preliminary data.</text>
</comment>
<evidence type="ECO:0000256" key="5">
    <source>
        <dbReference type="SAM" id="MobiDB-lite"/>
    </source>
</evidence>
<dbReference type="Gene3D" id="3.30.40.10">
    <property type="entry name" value="Zinc/RING finger domain, C3HC4 (zinc finger)"/>
    <property type="match status" value="2"/>
</dbReference>
<evidence type="ECO:0000313" key="8">
    <source>
        <dbReference type="EMBL" id="KAK4341565.1"/>
    </source>
</evidence>
<dbReference type="GO" id="GO:0043161">
    <property type="term" value="P:proteasome-mediated ubiquitin-dependent protein catabolic process"/>
    <property type="evidence" value="ECO:0007669"/>
    <property type="project" value="TreeGrafter"/>
</dbReference>
<dbReference type="EMBL" id="JAVYJV010000022">
    <property type="protein sequence ID" value="KAK4341565.1"/>
    <property type="molecule type" value="Genomic_DNA"/>
</dbReference>
<dbReference type="PANTHER" id="PTHR15898">
    <property type="entry name" value="BIFUNCTIONAL APOPTOSIS REGULATOR"/>
    <property type="match status" value="1"/>
</dbReference>
<organism evidence="8 9">
    <name type="scientific">Anisodus tanguticus</name>
    <dbReference type="NCBI Taxonomy" id="243964"/>
    <lineage>
        <taxon>Eukaryota</taxon>
        <taxon>Viridiplantae</taxon>
        <taxon>Streptophyta</taxon>
        <taxon>Embryophyta</taxon>
        <taxon>Tracheophyta</taxon>
        <taxon>Spermatophyta</taxon>
        <taxon>Magnoliopsida</taxon>
        <taxon>eudicotyledons</taxon>
        <taxon>Gunneridae</taxon>
        <taxon>Pentapetalae</taxon>
        <taxon>asterids</taxon>
        <taxon>lamiids</taxon>
        <taxon>Solanales</taxon>
        <taxon>Solanaceae</taxon>
        <taxon>Solanoideae</taxon>
        <taxon>Hyoscyameae</taxon>
        <taxon>Anisodus</taxon>
    </lineage>
</organism>
<dbReference type="Proteomes" id="UP001291623">
    <property type="component" value="Unassembled WGS sequence"/>
</dbReference>
<dbReference type="FunFam" id="3.30.60.90:FF:000014">
    <property type="entry name" value="E3 ubiquitin-protein ligase PRT1"/>
    <property type="match status" value="1"/>
</dbReference>
<feature type="domain" description="ZZ-type" evidence="7">
    <location>
        <begin position="366"/>
        <end position="430"/>
    </location>
</feature>
<sequence>MHASQVYSTSEELFKAMDLQKKGKMDCAMCRLDGRGDMVAVTAHSIDLGSSIWKMTKKIMKAFKLRKSQMSFSAVELLYKPVVLGCGHIACFWCIFKAMNTWRESHCPICRNPYHHFPSICKLMHSLLLKLYPLASARRVKHVEEEEKESGNCSPEFDDYLSESSFQTDLVLDTASSHSVPSQKRGSVGEGEQSSVNVSLDTVVPATSSSETNKDEKQVLMTDLLCGICKLLLCRPVVLNCGHVYCENCVINPSDELCRCPVCQLEHPNGYPNICLVLEHYLEEQFPELYAERKRASVERSDCQIPSTLSFGIRSFRHIALIQLSLALYQKLLSGMTGKQDEAAGCKSLPKFDLSEWLTGGGRQIHFGVGCDYCGMCPIVGERYKCKDCKEKIGFDLCEGCYKSSSKLPGRFNQQHTPEHRFELIQPLQVRNVVLRLPPERLEEDGSIDLVRYIEDSSVEQQHPEEDSSETNSPREVRNISSSGTGDDQGGRESAERN</sequence>
<proteinExistence type="predicted"/>
<dbReference type="Pfam" id="PF13445">
    <property type="entry name" value="zf-RING_UBOX"/>
    <property type="match status" value="1"/>
</dbReference>
<evidence type="ECO:0000313" key="9">
    <source>
        <dbReference type="Proteomes" id="UP001291623"/>
    </source>
</evidence>
<dbReference type="GO" id="GO:0061630">
    <property type="term" value="F:ubiquitin protein ligase activity"/>
    <property type="evidence" value="ECO:0007669"/>
    <property type="project" value="TreeGrafter"/>
</dbReference>
<dbReference type="FunFam" id="3.30.40.10:FF:000489">
    <property type="entry name" value="E3 ubiquitin-protein ligase PRT1"/>
    <property type="match status" value="1"/>
</dbReference>
<evidence type="ECO:0000256" key="2">
    <source>
        <dbReference type="ARBA" id="ARBA00022771"/>
    </source>
</evidence>
<dbReference type="InterPro" id="IPR013083">
    <property type="entry name" value="Znf_RING/FYVE/PHD"/>
</dbReference>
<feature type="region of interest" description="Disordered" evidence="5">
    <location>
        <begin position="177"/>
        <end position="196"/>
    </location>
</feature>
<keyword evidence="2 4" id="KW-0863">Zinc-finger</keyword>